<dbReference type="InterPro" id="IPR015590">
    <property type="entry name" value="Aldehyde_DH_dom"/>
</dbReference>
<evidence type="ECO:0000256" key="3">
    <source>
        <dbReference type="ARBA" id="ARBA00022650"/>
    </source>
</evidence>
<dbReference type="EMBL" id="CP001997">
    <property type="protein sequence ID" value="ADE56384.1"/>
    <property type="molecule type" value="Genomic_DNA"/>
</dbReference>
<dbReference type="SUPFAM" id="SSF53720">
    <property type="entry name" value="ALDH-like"/>
    <property type="match status" value="1"/>
</dbReference>
<dbReference type="RefSeq" id="WP_013047650.1">
    <property type="nucleotide sequence ID" value="NC_014011.1"/>
</dbReference>
<keyword evidence="10" id="KW-1185">Reference proteome</keyword>
<dbReference type="OrthoDB" id="9809970at2"/>
<dbReference type="PANTHER" id="PTHR11063">
    <property type="entry name" value="GLUTAMATE SEMIALDEHYDE DEHYDROGENASE"/>
    <property type="match status" value="1"/>
</dbReference>
<reference evidence="9 10" key="1">
    <citation type="journal article" date="2010" name="Stand. Genomic Sci.">
        <title>Complete genome sequence of Aminobacterium colombiense type strain (ALA-1).</title>
        <authorList>
            <person name="Chertkov O."/>
            <person name="Sikorski J."/>
            <person name="Brambilla E."/>
            <person name="Lapidus A."/>
            <person name="Copeland A."/>
            <person name="Glavina Del Rio T."/>
            <person name="Nolan M."/>
            <person name="Lucas S."/>
            <person name="Tice H."/>
            <person name="Cheng J.F."/>
            <person name="Han C."/>
            <person name="Detter J.C."/>
            <person name="Bruce D."/>
            <person name="Tapia R."/>
            <person name="Goodwin L."/>
            <person name="Pitluck S."/>
            <person name="Liolios K."/>
            <person name="Ivanova N."/>
            <person name="Mavromatis K."/>
            <person name="Ovchinnikova G."/>
            <person name="Pati A."/>
            <person name="Chen A."/>
            <person name="Palaniappan K."/>
            <person name="Land M."/>
            <person name="Hauser L."/>
            <person name="Chang Y.J."/>
            <person name="Jeffries C.D."/>
            <person name="Spring S."/>
            <person name="Rohde M."/>
            <person name="Goker M."/>
            <person name="Bristow J."/>
            <person name="Eisen J.A."/>
            <person name="Markowitz V."/>
            <person name="Hugenholtz P."/>
            <person name="Kyrpides N.C."/>
            <person name="Klenk H.P."/>
        </authorList>
    </citation>
    <scope>NUCLEOTIDE SEQUENCE [LARGE SCALE GENOMIC DNA]</scope>
    <source>
        <strain evidence="10">DSM 12261 / ALA-1</strain>
    </source>
</reference>
<dbReference type="STRING" id="572547.Amico_0238"/>
<dbReference type="GO" id="GO:0050661">
    <property type="term" value="F:NADP binding"/>
    <property type="evidence" value="ECO:0007669"/>
    <property type="project" value="InterPro"/>
</dbReference>
<evidence type="ECO:0000256" key="4">
    <source>
        <dbReference type="ARBA" id="ARBA00022857"/>
    </source>
</evidence>
<dbReference type="InterPro" id="IPR016163">
    <property type="entry name" value="Ald_DH_C"/>
</dbReference>
<evidence type="ECO:0000313" key="10">
    <source>
        <dbReference type="Proteomes" id="UP000002366"/>
    </source>
</evidence>
<name>D5ECV2_AMICL</name>
<comment type="similarity">
    <text evidence="7">Belongs to the gamma-glutamyl phosphate reductase family.</text>
</comment>
<comment type="pathway">
    <text evidence="1 7">Amino-acid biosynthesis; L-proline biosynthesis; L-glutamate 5-semialdehyde from L-glutamate: step 2/2.</text>
</comment>
<keyword evidence="4 7" id="KW-0521">NADP</keyword>
<dbReference type="CDD" id="cd07079">
    <property type="entry name" value="ALDH_F18-19_ProA-GPR"/>
    <property type="match status" value="1"/>
</dbReference>
<dbReference type="Proteomes" id="UP000002366">
    <property type="component" value="Chromosome"/>
</dbReference>
<dbReference type="FunFam" id="3.40.309.10:FF:000006">
    <property type="entry name" value="Gamma-glutamyl phosphate reductase"/>
    <property type="match status" value="1"/>
</dbReference>
<dbReference type="EC" id="1.2.1.41" evidence="7"/>
<evidence type="ECO:0000256" key="2">
    <source>
        <dbReference type="ARBA" id="ARBA00022605"/>
    </source>
</evidence>
<evidence type="ECO:0000256" key="1">
    <source>
        <dbReference type="ARBA" id="ARBA00004985"/>
    </source>
</evidence>
<gene>
    <name evidence="7" type="primary">proA</name>
    <name evidence="9" type="ordered locus">Amico_0238</name>
</gene>
<dbReference type="GO" id="GO:0055129">
    <property type="term" value="P:L-proline biosynthetic process"/>
    <property type="evidence" value="ECO:0007669"/>
    <property type="project" value="UniProtKB-UniRule"/>
</dbReference>
<evidence type="ECO:0000256" key="5">
    <source>
        <dbReference type="ARBA" id="ARBA00023002"/>
    </source>
</evidence>
<evidence type="ECO:0000259" key="8">
    <source>
        <dbReference type="Pfam" id="PF00171"/>
    </source>
</evidence>
<protein>
    <recommendedName>
        <fullName evidence="7">Gamma-glutamyl phosphate reductase</fullName>
        <shortName evidence="7">GPR</shortName>
        <ecNumber evidence="7">1.2.1.41</ecNumber>
    </recommendedName>
    <alternativeName>
        <fullName evidence="7">Glutamate-5-semialdehyde dehydrogenase</fullName>
    </alternativeName>
    <alternativeName>
        <fullName evidence="7">Glutamyl-gamma-semialdehyde dehydrogenase</fullName>
        <shortName evidence="7">GSA dehydrogenase</shortName>
    </alternativeName>
</protein>
<dbReference type="HAMAP" id="MF_00412">
    <property type="entry name" value="ProA"/>
    <property type="match status" value="1"/>
</dbReference>
<dbReference type="PIRSF" id="PIRSF000151">
    <property type="entry name" value="GPR"/>
    <property type="match status" value="1"/>
</dbReference>
<organism evidence="9 10">
    <name type="scientific">Aminobacterium colombiense (strain DSM 12261 / ALA-1)</name>
    <dbReference type="NCBI Taxonomy" id="572547"/>
    <lineage>
        <taxon>Bacteria</taxon>
        <taxon>Thermotogati</taxon>
        <taxon>Synergistota</taxon>
        <taxon>Synergistia</taxon>
        <taxon>Synergistales</taxon>
        <taxon>Aminobacteriaceae</taxon>
        <taxon>Aminobacterium</taxon>
    </lineage>
</organism>
<dbReference type="InterPro" id="IPR016161">
    <property type="entry name" value="Ald_DH/histidinol_DH"/>
</dbReference>
<dbReference type="GO" id="GO:0005737">
    <property type="term" value="C:cytoplasm"/>
    <property type="evidence" value="ECO:0007669"/>
    <property type="project" value="UniProtKB-SubCell"/>
</dbReference>
<keyword evidence="2 7" id="KW-0028">Amino-acid biosynthesis</keyword>
<keyword evidence="7" id="KW-0963">Cytoplasm</keyword>
<dbReference type="eggNOG" id="COG0014">
    <property type="taxonomic scope" value="Bacteria"/>
</dbReference>
<dbReference type="PANTHER" id="PTHR11063:SF8">
    <property type="entry name" value="DELTA-1-PYRROLINE-5-CARBOXYLATE SYNTHASE"/>
    <property type="match status" value="1"/>
</dbReference>
<evidence type="ECO:0000256" key="7">
    <source>
        <dbReference type="HAMAP-Rule" id="MF_00412"/>
    </source>
</evidence>
<dbReference type="Gene3D" id="3.40.309.10">
    <property type="entry name" value="Aldehyde Dehydrogenase, Chain A, domain 2"/>
    <property type="match status" value="1"/>
</dbReference>
<dbReference type="HOGENOM" id="CLU_030231_0_0_0"/>
<accession>D5ECV2</accession>
<dbReference type="PROSITE" id="PS01223">
    <property type="entry name" value="PROA"/>
    <property type="match status" value="1"/>
</dbReference>
<dbReference type="AlphaFoldDB" id="D5ECV2"/>
<feature type="domain" description="Aldehyde dehydrogenase" evidence="8">
    <location>
        <begin position="5"/>
        <end position="283"/>
    </location>
</feature>
<keyword evidence="3 7" id="KW-0641">Proline biosynthesis</keyword>
<dbReference type="InterPro" id="IPR012134">
    <property type="entry name" value="Glu-5-SA_DH"/>
</dbReference>
<dbReference type="NCBIfam" id="NF001221">
    <property type="entry name" value="PRK00197.1"/>
    <property type="match status" value="1"/>
</dbReference>
<evidence type="ECO:0000256" key="6">
    <source>
        <dbReference type="ARBA" id="ARBA00049024"/>
    </source>
</evidence>
<sequence length="418" mass="44910">MNIKEKVRQMGIQAKKASRFLAVASSEQKNKALYAMARALRDHCKEILEANEKDLEEGRQAGLSYALLERLTLNEKRVEAMAVGLEEIAAFRDPVGEVLGMWSGQGGIRIGRVRVPLGVIGIIYESRPNVTADAAGLCLKAGNSVILRGGKEALHSNRVIAQVISEGATGAGVPEGAINIIDNPDREATMALMKMNDYLDVLIPRGGKGLKKAVQENATVPFIMTGMGNCHIFVDETADMEKAVPIILNAKTQRPSTCNSVETLLVHSNIASQFIPQAMAALHEKGVEIRGDKTVCALDAQALPATDEDWATEYSDLILAVKIAESLDEAINHIAAYSTGHSDAILTESYSNAQKFLNGVDSAAVYVNASTRFTDGGVFGFGAEIGISTQKLHARGPMGVEQLTSTKFIIYGNGQIRE</sequence>
<dbReference type="UniPathway" id="UPA00098">
    <property type="reaction ID" value="UER00360"/>
</dbReference>
<dbReference type="InterPro" id="IPR016162">
    <property type="entry name" value="Ald_DH_N"/>
</dbReference>
<comment type="function">
    <text evidence="7">Catalyzes the NADPH-dependent reduction of L-glutamate 5-phosphate into L-glutamate 5-semialdehyde and phosphate. The product spontaneously undergoes cyclization to form 1-pyrroline-5-carboxylate.</text>
</comment>
<dbReference type="InterPro" id="IPR000965">
    <property type="entry name" value="GPR_dom"/>
</dbReference>
<comment type="catalytic activity">
    <reaction evidence="6 7">
        <text>L-glutamate 5-semialdehyde + phosphate + NADP(+) = L-glutamyl 5-phosphate + NADPH + H(+)</text>
        <dbReference type="Rhea" id="RHEA:19541"/>
        <dbReference type="ChEBI" id="CHEBI:15378"/>
        <dbReference type="ChEBI" id="CHEBI:43474"/>
        <dbReference type="ChEBI" id="CHEBI:57783"/>
        <dbReference type="ChEBI" id="CHEBI:58066"/>
        <dbReference type="ChEBI" id="CHEBI:58274"/>
        <dbReference type="ChEBI" id="CHEBI:58349"/>
        <dbReference type="EC" id="1.2.1.41"/>
    </reaction>
</comment>
<evidence type="ECO:0000313" key="9">
    <source>
        <dbReference type="EMBL" id="ADE56384.1"/>
    </source>
</evidence>
<dbReference type="NCBIfam" id="TIGR00407">
    <property type="entry name" value="proA"/>
    <property type="match status" value="1"/>
</dbReference>
<keyword evidence="5 7" id="KW-0560">Oxidoreductase</keyword>
<proteinExistence type="inferred from homology"/>
<comment type="subcellular location">
    <subcellularLocation>
        <location evidence="7">Cytoplasm</location>
    </subcellularLocation>
</comment>
<dbReference type="KEGG" id="aco:Amico_0238"/>
<dbReference type="GO" id="GO:0004350">
    <property type="term" value="F:glutamate-5-semialdehyde dehydrogenase activity"/>
    <property type="evidence" value="ECO:0007669"/>
    <property type="project" value="UniProtKB-UniRule"/>
</dbReference>
<dbReference type="InterPro" id="IPR020593">
    <property type="entry name" value="G-glutamylP_reductase_CS"/>
</dbReference>
<dbReference type="Pfam" id="PF00171">
    <property type="entry name" value="Aldedh"/>
    <property type="match status" value="1"/>
</dbReference>
<dbReference type="Gene3D" id="3.40.605.10">
    <property type="entry name" value="Aldehyde Dehydrogenase, Chain A, domain 1"/>
    <property type="match status" value="1"/>
</dbReference>